<dbReference type="InterPro" id="IPR011109">
    <property type="entry name" value="DNA_bind_recombinase_dom"/>
</dbReference>
<dbReference type="Pfam" id="PF00239">
    <property type="entry name" value="Resolvase"/>
    <property type="match status" value="1"/>
</dbReference>
<dbReference type="PANTHER" id="PTHR30461">
    <property type="entry name" value="DNA-INVERTASE FROM LAMBDOID PROPHAGE"/>
    <property type="match status" value="1"/>
</dbReference>
<dbReference type="PROSITE" id="PS51736">
    <property type="entry name" value="RECOMBINASES_3"/>
    <property type="match status" value="1"/>
</dbReference>
<feature type="domain" description="Resolvase/invertase-type recombinase catalytic" evidence="1">
    <location>
        <begin position="2"/>
        <end position="155"/>
    </location>
</feature>
<dbReference type="InterPro" id="IPR025827">
    <property type="entry name" value="Zn_ribbon_recom_dom"/>
</dbReference>
<protein>
    <submittedName>
        <fullName evidence="3">DNA invertase Pin-like site-specific DNA recombinase</fullName>
    </submittedName>
</protein>
<comment type="caution">
    <text evidence="3">The sequence shown here is derived from an EMBL/GenBank/DDBJ whole genome shotgun (WGS) entry which is preliminary data.</text>
</comment>
<proteinExistence type="predicted"/>
<dbReference type="SMART" id="SM00857">
    <property type="entry name" value="Resolvase"/>
    <property type="match status" value="1"/>
</dbReference>
<dbReference type="GO" id="GO:0003677">
    <property type="term" value="F:DNA binding"/>
    <property type="evidence" value="ECO:0007669"/>
    <property type="project" value="InterPro"/>
</dbReference>
<dbReference type="InterPro" id="IPR050639">
    <property type="entry name" value="SSR_resolvase"/>
</dbReference>
<dbReference type="InterPro" id="IPR006119">
    <property type="entry name" value="Resolv_N"/>
</dbReference>
<dbReference type="Pfam" id="PF07508">
    <property type="entry name" value="Recombinase"/>
    <property type="match status" value="1"/>
</dbReference>
<feature type="domain" description="Recombinase" evidence="2">
    <location>
        <begin position="163"/>
        <end position="296"/>
    </location>
</feature>
<dbReference type="Gene3D" id="3.40.50.1390">
    <property type="entry name" value="Resolvase, N-terminal catalytic domain"/>
    <property type="match status" value="1"/>
</dbReference>
<dbReference type="OrthoDB" id="65783at2"/>
<reference evidence="3 4" key="1">
    <citation type="submission" date="2018-07" db="EMBL/GenBank/DDBJ databases">
        <title>Genomic Encyclopedia of Type Strains, Phase IV (KMG-IV): sequencing the most valuable type-strain genomes for metagenomic binning, comparative biology and taxonomic classification.</title>
        <authorList>
            <person name="Goeker M."/>
        </authorList>
    </citation>
    <scope>NUCLEOTIDE SEQUENCE [LARGE SCALE GENOMIC DNA]</scope>
    <source>
        <strain evidence="3 4">DSM 27016</strain>
    </source>
</reference>
<dbReference type="Pfam" id="PF13408">
    <property type="entry name" value="Zn_ribbon_recom"/>
    <property type="match status" value="1"/>
</dbReference>
<evidence type="ECO:0000259" key="1">
    <source>
        <dbReference type="PROSITE" id="PS51736"/>
    </source>
</evidence>
<dbReference type="Gene3D" id="3.90.1750.20">
    <property type="entry name" value="Putative Large Serine Recombinase, Chain B, Domain 2"/>
    <property type="match status" value="1"/>
</dbReference>
<dbReference type="CDD" id="cd00338">
    <property type="entry name" value="Ser_Recombinase"/>
    <property type="match status" value="1"/>
</dbReference>
<gene>
    <name evidence="3" type="ORF">DFR58_101127</name>
</gene>
<organism evidence="3 4">
    <name type="scientific">Anaerobacterium chartisolvens</name>
    <dbReference type="NCBI Taxonomy" id="1297424"/>
    <lineage>
        <taxon>Bacteria</taxon>
        <taxon>Bacillati</taxon>
        <taxon>Bacillota</taxon>
        <taxon>Clostridia</taxon>
        <taxon>Eubacteriales</taxon>
        <taxon>Oscillospiraceae</taxon>
        <taxon>Anaerobacterium</taxon>
    </lineage>
</organism>
<evidence type="ECO:0000313" key="3">
    <source>
        <dbReference type="EMBL" id="RCX20925.1"/>
    </source>
</evidence>
<dbReference type="SUPFAM" id="SSF53041">
    <property type="entry name" value="Resolvase-like"/>
    <property type="match status" value="1"/>
</dbReference>
<sequence length="517" mass="59675">MKIDIYLRKSRADEELEKKLGEGETLARHRRALLKIVKERGYFVANIHEELVSGEELFFRPAMLELLKDVEQKQCEAVLVMDIQRLGRGDMEEQGIILKTFKRAGVKIITPKKTYDLNDEFDEEYSEFEAFMSRKEYKMINRRMQGGRIRSVEEGNYIATRPPYGYDVTKINKNTRTLVPNPEQSEVIRMLFDWYVNKHMGCSKIASELNLLGIKSYTGGKWERTTISNFLKNPVYIGKVVWKKKCIRKSKSPDKKKDTYTRNKSDWIVSDGKHVPIVEQELYDKAQDILASRYHVPYQLVNGIVNPLAGLVICGVCGSKMKRRPYGDSAPHLVCESKCGVKSNKFESVENAVIAILQEYMSGIKTSALEEAVREKTDLRPLENNKSLLEKELKTLETQRLRTFDLLEQGVYDSATFAERSNYISLRTTEVQTAINACDDEMEKLQQQQNVAGQFQEIQNVLDVYPGLQEPKEKNILLKDIIEKIVYYKEKGWKSDEFNLKVFPKALSRPLSAKRTT</sequence>
<dbReference type="InterPro" id="IPR038109">
    <property type="entry name" value="DNA_bind_recomb_sf"/>
</dbReference>
<accession>A0A369BI38</accession>
<evidence type="ECO:0000259" key="2">
    <source>
        <dbReference type="PROSITE" id="PS51737"/>
    </source>
</evidence>
<dbReference type="Proteomes" id="UP000253034">
    <property type="component" value="Unassembled WGS sequence"/>
</dbReference>
<name>A0A369BI38_9FIRM</name>
<dbReference type="EMBL" id="QPJT01000001">
    <property type="protein sequence ID" value="RCX20925.1"/>
    <property type="molecule type" value="Genomic_DNA"/>
</dbReference>
<dbReference type="GO" id="GO:0000150">
    <property type="term" value="F:DNA strand exchange activity"/>
    <property type="evidence" value="ECO:0007669"/>
    <property type="project" value="InterPro"/>
</dbReference>
<keyword evidence="4" id="KW-1185">Reference proteome</keyword>
<dbReference type="PANTHER" id="PTHR30461:SF23">
    <property type="entry name" value="DNA RECOMBINASE-RELATED"/>
    <property type="match status" value="1"/>
</dbReference>
<dbReference type="InterPro" id="IPR036162">
    <property type="entry name" value="Resolvase-like_N_sf"/>
</dbReference>
<dbReference type="AlphaFoldDB" id="A0A369BI38"/>
<dbReference type="RefSeq" id="WP_114295875.1">
    <property type="nucleotide sequence ID" value="NZ_QPJT01000001.1"/>
</dbReference>
<dbReference type="PROSITE" id="PS51737">
    <property type="entry name" value="RECOMBINASE_DNA_BIND"/>
    <property type="match status" value="1"/>
</dbReference>
<evidence type="ECO:0000313" key="4">
    <source>
        <dbReference type="Proteomes" id="UP000253034"/>
    </source>
</evidence>